<gene>
    <name evidence="2" type="ORF">P167DRAFT_577476</name>
</gene>
<feature type="region of interest" description="Disordered" evidence="1">
    <location>
        <begin position="360"/>
        <end position="382"/>
    </location>
</feature>
<feature type="compositionally biased region" description="Basic and acidic residues" evidence="1">
    <location>
        <begin position="360"/>
        <end position="371"/>
    </location>
</feature>
<accession>A0A3N4KIJ9</accession>
<feature type="region of interest" description="Disordered" evidence="1">
    <location>
        <begin position="261"/>
        <end position="297"/>
    </location>
</feature>
<dbReference type="EMBL" id="ML119154">
    <property type="protein sequence ID" value="RPB09169.1"/>
    <property type="molecule type" value="Genomic_DNA"/>
</dbReference>
<sequence>MVTCPAPPALQPGIDSPLATKPRVSNTALITYFSIDAVLFAPHPHKPEAIKSTYTSNTPHNLEEPILSRNQWERSIHSQHQATLQYPTTTPEATSNYTIGIILVIIILLNMLQQRSVIRAFQKLIAMLMLWIRRLNPHAAQRVQVVYHTKLVRENGGMEEEKFKPAKLYAADFGAIVVPNESVGAVGTDPIPPPELDEPLSAITEDFLVTSQVAEGSQLSNISDGEISSPDVCGERIDISTCSTVNIESCMHSPKISFEEEREMPKDQHLLSPIPPNLPESDKSATASSISDEENRPTAVCCVPSVSEKKEKCELESEKDVPQDTIEHQDDDLKIDNEHAVQGKNERSMLLLQSIAPEVEHANGEEHHHGGEASQLLAAKDEPPRVKDVCPPLTAGAILPSAEDTISLLCSRGLNDEGNAGDSTEAKTLPVTPIDMKSM</sequence>
<keyword evidence="3" id="KW-1185">Reference proteome</keyword>
<proteinExistence type="predicted"/>
<evidence type="ECO:0000313" key="2">
    <source>
        <dbReference type="EMBL" id="RPB09169.1"/>
    </source>
</evidence>
<dbReference type="AlphaFoldDB" id="A0A3N4KIJ9"/>
<reference evidence="2 3" key="1">
    <citation type="journal article" date="2018" name="Nat. Ecol. Evol.">
        <title>Pezizomycetes genomes reveal the molecular basis of ectomycorrhizal truffle lifestyle.</title>
        <authorList>
            <person name="Murat C."/>
            <person name="Payen T."/>
            <person name="Noel B."/>
            <person name="Kuo A."/>
            <person name="Morin E."/>
            <person name="Chen J."/>
            <person name="Kohler A."/>
            <person name="Krizsan K."/>
            <person name="Balestrini R."/>
            <person name="Da Silva C."/>
            <person name="Montanini B."/>
            <person name="Hainaut M."/>
            <person name="Levati E."/>
            <person name="Barry K.W."/>
            <person name="Belfiori B."/>
            <person name="Cichocki N."/>
            <person name="Clum A."/>
            <person name="Dockter R.B."/>
            <person name="Fauchery L."/>
            <person name="Guy J."/>
            <person name="Iotti M."/>
            <person name="Le Tacon F."/>
            <person name="Lindquist E.A."/>
            <person name="Lipzen A."/>
            <person name="Malagnac F."/>
            <person name="Mello A."/>
            <person name="Molinier V."/>
            <person name="Miyauchi S."/>
            <person name="Poulain J."/>
            <person name="Riccioni C."/>
            <person name="Rubini A."/>
            <person name="Sitrit Y."/>
            <person name="Splivallo R."/>
            <person name="Traeger S."/>
            <person name="Wang M."/>
            <person name="Zifcakova L."/>
            <person name="Wipf D."/>
            <person name="Zambonelli A."/>
            <person name="Paolocci F."/>
            <person name="Nowrousian M."/>
            <person name="Ottonello S."/>
            <person name="Baldrian P."/>
            <person name="Spatafora J.W."/>
            <person name="Henrissat B."/>
            <person name="Nagy L.G."/>
            <person name="Aury J.M."/>
            <person name="Wincker P."/>
            <person name="Grigoriev I.V."/>
            <person name="Bonfante P."/>
            <person name="Martin F.M."/>
        </authorList>
    </citation>
    <scope>NUCLEOTIDE SEQUENCE [LARGE SCALE GENOMIC DNA]</scope>
    <source>
        <strain evidence="2 3">CCBAS932</strain>
    </source>
</reference>
<protein>
    <submittedName>
        <fullName evidence="2">Uncharacterized protein</fullName>
    </submittedName>
</protein>
<feature type="region of interest" description="Disordered" evidence="1">
    <location>
        <begin position="414"/>
        <end position="439"/>
    </location>
</feature>
<evidence type="ECO:0000256" key="1">
    <source>
        <dbReference type="SAM" id="MobiDB-lite"/>
    </source>
</evidence>
<dbReference type="InParanoid" id="A0A3N4KIJ9"/>
<dbReference type="Proteomes" id="UP000277580">
    <property type="component" value="Unassembled WGS sequence"/>
</dbReference>
<organism evidence="2 3">
    <name type="scientific">Morchella conica CCBAS932</name>
    <dbReference type="NCBI Taxonomy" id="1392247"/>
    <lineage>
        <taxon>Eukaryota</taxon>
        <taxon>Fungi</taxon>
        <taxon>Dikarya</taxon>
        <taxon>Ascomycota</taxon>
        <taxon>Pezizomycotina</taxon>
        <taxon>Pezizomycetes</taxon>
        <taxon>Pezizales</taxon>
        <taxon>Morchellaceae</taxon>
        <taxon>Morchella</taxon>
    </lineage>
</organism>
<name>A0A3N4KIJ9_9PEZI</name>
<dbReference type="OrthoDB" id="5418762at2759"/>
<evidence type="ECO:0000313" key="3">
    <source>
        <dbReference type="Proteomes" id="UP000277580"/>
    </source>
</evidence>